<reference evidence="5" key="1">
    <citation type="submission" date="2025-08" db="UniProtKB">
        <authorList>
            <consortium name="RefSeq"/>
        </authorList>
    </citation>
    <scope>IDENTIFICATION</scope>
</reference>
<feature type="compositionally biased region" description="Low complexity" evidence="2">
    <location>
        <begin position="326"/>
        <end position="336"/>
    </location>
</feature>
<dbReference type="InterPro" id="IPR004088">
    <property type="entry name" value="KH_dom_type_1"/>
</dbReference>
<dbReference type="RefSeq" id="XP_003740132.1">
    <property type="nucleotide sequence ID" value="XM_003740084.2"/>
</dbReference>
<dbReference type="Pfam" id="PF00013">
    <property type="entry name" value="KH_1"/>
    <property type="match status" value="1"/>
</dbReference>
<accession>A0AAJ6VWM9</accession>
<evidence type="ECO:0000256" key="2">
    <source>
        <dbReference type="SAM" id="MobiDB-lite"/>
    </source>
</evidence>
<sequence>MSSAVKSQKLILAAGAACVLALAVVYVLRMQSCNKGRKQKKKPQQEQVEQQQQQSAECEETKGDALECSSLASDCLDQQENECMQISAIVAPETGADDLRLDSGIGSPKGTPSLENSEQLVEQASDFIEESFSAVYSQANGIDSSSLFVETSTISIEESELQRTQTTPRPEPSPQVAAVAALGTALGAICPEVEEIVADICRSAAAIDMTEKAPEAVASPAECPTADVGDSASAEIAEPAKQLESSPGASPTREIRKSVAKKDGSPVKEKVSRRKAATRSKDHINKEQVDSSSSKARNNSDDRNNNNARRQSTESDVVTDSKSEGSADSSQAGSDSCPSSVTSVLYKFKHEFELPADLCGRLIGRHGANVKDIRDRTGAIVTVRPHPIDISLKQVYVVGKLEESVKLAMAEIRKKFPLKLYPHLTLSPMDRQSLVGLSGLTPSYLSLPEDQDTMVIVTAMEGCNRLFLQSPQNTTYDLFMQLELKMAAVHGAPGAEPPALPENSLRPNAICVVQDSFSWYRVAIDRVISREEVRVKFVDYGGFDVLHPSRLKQIRSDFIYIPFQAIEVILADMESPNPGGTWPNESINALKSHADEANNIVLARVVGYSGSVPCAQLTCINRESGDRYSLSHQLIFEGHAKSVTDSNRSSPNASGSEGSECPTFSQADFPQLGATPQTC</sequence>
<dbReference type="SMART" id="SM00333">
    <property type="entry name" value="TUDOR"/>
    <property type="match status" value="1"/>
</dbReference>
<keyword evidence="1" id="KW-0694">RNA-binding</keyword>
<dbReference type="GeneID" id="100906834"/>
<organism evidence="4 5">
    <name type="scientific">Galendromus occidentalis</name>
    <name type="common">western predatory mite</name>
    <dbReference type="NCBI Taxonomy" id="34638"/>
    <lineage>
        <taxon>Eukaryota</taxon>
        <taxon>Metazoa</taxon>
        <taxon>Ecdysozoa</taxon>
        <taxon>Arthropoda</taxon>
        <taxon>Chelicerata</taxon>
        <taxon>Arachnida</taxon>
        <taxon>Acari</taxon>
        <taxon>Parasitiformes</taxon>
        <taxon>Mesostigmata</taxon>
        <taxon>Gamasina</taxon>
        <taxon>Phytoseioidea</taxon>
        <taxon>Phytoseiidae</taxon>
        <taxon>Typhlodrominae</taxon>
        <taxon>Galendromus</taxon>
    </lineage>
</organism>
<dbReference type="AlphaFoldDB" id="A0AAJ6VWM9"/>
<dbReference type="SUPFAM" id="SSF54791">
    <property type="entry name" value="Eukaryotic type KH-domain (KH-domain type I)"/>
    <property type="match status" value="1"/>
</dbReference>
<dbReference type="GO" id="GO:0010468">
    <property type="term" value="P:regulation of gene expression"/>
    <property type="evidence" value="ECO:0007669"/>
    <property type="project" value="UniProtKB-ARBA"/>
</dbReference>
<evidence type="ECO:0000313" key="5">
    <source>
        <dbReference type="RefSeq" id="XP_003740132.1"/>
    </source>
</evidence>
<feature type="compositionally biased region" description="Polar residues" evidence="2">
    <location>
        <begin position="643"/>
        <end position="679"/>
    </location>
</feature>
<dbReference type="GO" id="GO:0003723">
    <property type="term" value="F:RNA binding"/>
    <property type="evidence" value="ECO:0007669"/>
    <property type="project" value="UniProtKB-UniRule"/>
</dbReference>
<evidence type="ECO:0000256" key="1">
    <source>
        <dbReference type="PROSITE-ProRule" id="PRU00117"/>
    </source>
</evidence>
<evidence type="ECO:0000313" key="4">
    <source>
        <dbReference type="Proteomes" id="UP000694867"/>
    </source>
</evidence>
<dbReference type="PANTHER" id="PTHR22948">
    <property type="entry name" value="TUDOR DOMAIN CONTAINING PROTEIN"/>
    <property type="match status" value="1"/>
</dbReference>
<dbReference type="PROSITE" id="PS50304">
    <property type="entry name" value="TUDOR"/>
    <property type="match status" value="1"/>
</dbReference>
<feature type="region of interest" description="Disordered" evidence="2">
    <location>
        <begin position="642"/>
        <end position="679"/>
    </location>
</feature>
<dbReference type="Gene3D" id="2.40.50.90">
    <property type="match status" value="1"/>
</dbReference>
<gene>
    <name evidence="5" type="primary">LOC100906834</name>
</gene>
<dbReference type="InterPro" id="IPR002999">
    <property type="entry name" value="Tudor"/>
</dbReference>
<dbReference type="SUPFAM" id="SSF63748">
    <property type="entry name" value="Tudor/PWWP/MBT"/>
    <property type="match status" value="1"/>
</dbReference>
<dbReference type="Proteomes" id="UP000694867">
    <property type="component" value="Unplaced"/>
</dbReference>
<keyword evidence="4" id="KW-1185">Reference proteome</keyword>
<dbReference type="KEGG" id="goe:100906834"/>
<dbReference type="PROSITE" id="PS50084">
    <property type="entry name" value="KH_TYPE_1"/>
    <property type="match status" value="1"/>
</dbReference>
<proteinExistence type="predicted"/>
<evidence type="ECO:0000259" key="3">
    <source>
        <dbReference type="PROSITE" id="PS50304"/>
    </source>
</evidence>
<dbReference type="InterPro" id="IPR035437">
    <property type="entry name" value="SNase_OB-fold_sf"/>
</dbReference>
<dbReference type="SMART" id="SM00322">
    <property type="entry name" value="KH"/>
    <property type="match status" value="1"/>
</dbReference>
<dbReference type="InterPro" id="IPR004087">
    <property type="entry name" value="KH_dom"/>
</dbReference>
<feature type="compositionally biased region" description="Basic and acidic residues" evidence="2">
    <location>
        <begin position="253"/>
        <end position="270"/>
    </location>
</feature>
<dbReference type="InterPro" id="IPR036612">
    <property type="entry name" value="KH_dom_type_1_sf"/>
</dbReference>
<feature type="domain" description="Tudor" evidence="3">
    <location>
        <begin position="504"/>
        <end position="561"/>
    </location>
</feature>
<dbReference type="Gene3D" id="2.30.30.140">
    <property type="match status" value="1"/>
</dbReference>
<dbReference type="Pfam" id="PF00567">
    <property type="entry name" value="TUDOR"/>
    <property type="match status" value="1"/>
</dbReference>
<feature type="region of interest" description="Disordered" evidence="2">
    <location>
        <begin position="215"/>
        <end position="339"/>
    </location>
</feature>
<feature type="compositionally biased region" description="Basic and acidic residues" evidence="2">
    <location>
        <begin position="279"/>
        <end position="289"/>
    </location>
</feature>
<dbReference type="InterPro" id="IPR050621">
    <property type="entry name" value="Tudor_domain_containing"/>
</dbReference>
<dbReference type="Gene3D" id="3.30.1370.10">
    <property type="entry name" value="K Homology domain, type 1"/>
    <property type="match status" value="1"/>
</dbReference>
<protein>
    <submittedName>
        <fullName evidence="5">KH domain-containing protein akap-1</fullName>
    </submittedName>
</protein>
<dbReference type="PANTHER" id="PTHR22948:SF65">
    <property type="entry name" value="A-KINASE ANCHORING PROTEIN 1"/>
    <property type="match status" value="1"/>
</dbReference>
<dbReference type="GO" id="GO:0005739">
    <property type="term" value="C:mitochondrion"/>
    <property type="evidence" value="ECO:0007669"/>
    <property type="project" value="UniProtKB-ARBA"/>
</dbReference>
<name>A0AAJ6VWM9_9ACAR</name>